<dbReference type="AlphaFoldDB" id="E8QZF0"/>
<dbReference type="Pfam" id="PF13516">
    <property type="entry name" value="LRR_6"/>
    <property type="match status" value="2"/>
</dbReference>
<dbReference type="SMART" id="SM00368">
    <property type="entry name" value="LRR_RI"/>
    <property type="match status" value="1"/>
</dbReference>
<name>E8QZF0_ISOPI</name>
<dbReference type="Gene3D" id="3.80.10.10">
    <property type="entry name" value="Ribonuclease Inhibitor"/>
    <property type="match status" value="1"/>
</dbReference>
<evidence type="ECO:0000313" key="2">
    <source>
        <dbReference type="Proteomes" id="UP000008631"/>
    </source>
</evidence>
<reference evidence="1 2" key="2">
    <citation type="journal article" date="2011" name="Stand. Genomic Sci.">
        <title>Complete genome sequence of Isosphaera pallida type strain (IS1B).</title>
        <authorList>
            <consortium name="US DOE Joint Genome Institute (JGI-PGF)"/>
            <person name="Goker M."/>
            <person name="Cleland D."/>
            <person name="Saunders E."/>
            <person name="Lapidus A."/>
            <person name="Nolan M."/>
            <person name="Lucas S."/>
            <person name="Hammon N."/>
            <person name="Deshpande S."/>
            <person name="Cheng J.F."/>
            <person name="Tapia R."/>
            <person name="Han C."/>
            <person name="Goodwin L."/>
            <person name="Pitluck S."/>
            <person name="Liolios K."/>
            <person name="Pagani I."/>
            <person name="Ivanova N."/>
            <person name="Mavromatis K."/>
            <person name="Pati A."/>
            <person name="Chen A."/>
            <person name="Palaniappan K."/>
            <person name="Land M."/>
            <person name="Hauser L."/>
            <person name="Chang Y.J."/>
            <person name="Jeffries C.D."/>
            <person name="Detter J.C."/>
            <person name="Beck B."/>
            <person name="Woyke T."/>
            <person name="Bristow J."/>
            <person name="Eisen J.A."/>
            <person name="Markowitz V."/>
            <person name="Hugenholtz P."/>
            <person name="Kyrpides N.C."/>
            <person name="Klenk H.P."/>
        </authorList>
    </citation>
    <scope>NUCLEOTIDE SEQUENCE [LARGE SCALE GENOMIC DNA]</scope>
    <source>
        <strain evidence="2">ATCC 43644 / DSM 9630 / IS1B</strain>
    </source>
</reference>
<dbReference type="InterPro" id="IPR014338">
    <property type="entry name" value="CHP02996_rpt-companion-dom"/>
</dbReference>
<dbReference type="Proteomes" id="UP000008631">
    <property type="component" value="Chromosome"/>
</dbReference>
<accession>E8QZF0</accession>
<dbReference type="HOGENOM" id="CLU_743502_0_0_0"/>
<evidence type="ECO:0000313" key="1">
    <source>
        <dbReference type="EMBL" id="ADV61077.1"/>
    </source>
</evidence>
<dbReference type="OrthoDB" id="261413at2"/>
<dbReference type="EMBL" id="CP002353">
    <property type="protein sequence ID" value="ADV61077.1"/>
    <property type="molecule type" value="Genomic_DNA"/>
</dbReference>
<proteinExistence type="predicted"/>
<dbReference type="InterPro" id="IPR001611">
    <property type="entry name" value="Leu-rich_rpt"/>
</dbReference>
<dbReference type="InterPro" id="IPR032675">
    <property type="entry name" value="LRR_dom_sf"/>
</dbReference>
<gene>
    <name evidence="1" type="ordered locus">Isop_0482</name>
</gene>
<protein>
    <submittedName>
        <fullName evidence="1">Repeat-companion domain protein</fullName>
    </submittedName>
</protein>
<keyword evidence="2" id="KW-1185">Reference proteome</keyword>
<reference key="1">
    <citation type="submission" date="2010-11" db="EMBL/GenBank/DDBJ databases">
        <title>The complete sequence of chromosome of Isophaera pallida ATCC 43644.</title>
        <authorList>
            <consortium name="US DOE Joint Genome Institute (JGI-PGF)"/>
            <person name="Lucas S."/>
            <person name="Copeland A."/>
            <person name="Lapidus A."/>
            <person name="Bruce D."/>
            <person name="Goodwin L."/>
            <person name="Pitluck S."/>
            <person name="Kyrpides N."/>
            <person name="Mavromatis K."/>
            <person name="Pagani I."/>
            <person name="Ivanova N."/>
            <person name="Saunders E."/>
            <person name="Brettin T."/>
            <person name="Detter J.C."/>
            <person name="Han C."/>
            <person name="Tapia R."/>
            <person name="Land M."/>
            <person name="Hauser L."/>
            <person name="Markowitz V."/>
            <person name="Cheng J.-F."/>
            <person name="Hugenholtz P."/>
            <person name="Woyke T."/>
            <person name="Wu D."/>
            <person name="Eisen J.A."/>
        </authorList>
    </citation>
    <scope>NUCLEOTIDE SEQUENCE</scope>
    <source>
        <strain>ATCC 43644</strain>
    </source>
</reference>
<dbReference type="SUPFAM" id="SSF52047">
    <property type="entry name" value="RNI-like"/>
    <property type="match status" value="1"/>
</dbReference>
<dbReference type="RefSeq" id="WP_013563366.1">
    <property type="nucleotide sequence ID" value="NC_014962.1"/>
</dbReference>
<sequence>MARQQHRGKNPSQVDWAERSHFMEAIRAAGEFDDTPVLIYADFLEEQGEPERANFIRLQVEAARSWGDSAERRRTVRRTIQELLETHAGLWRERELPLIRGLNWNHYERGLVRTITVRRLQIVVEYADTIFNAAPIDGVCLRDPPSDAFISNTLLNQTPADQLAWIEHPVWDWIQRFDFKGCELRGRLLVFVERARWPKARTLNLSGCRLEDEDLQGMAFGRWEPLTRVIRLNLNHNTFSDEGLITLAESLAHGTKMLPLEELFLAGHCESVWRPSEVPEEPPPSPSLFERLRERLSFRGSRPQETRPPRGQFHLEARGRLTKQVIPALVKLANAAPKLRTIDLSDHPALVEPEVVQPLRDSGIRVCIGMRR</sequence>
<dbReference type="NCBIfam" id="TIGR02996">
    <property type="entry name" value="rpt_mate_G_obs"/>
    <property type="match status" value="1"/>
</dbReference>
<dbReference type="eggNOG" id="COG4886">
    <property type="taxonomic scope" value="Bacteria"/>
</dbReference>
<dbReference type="InParanoid" id="E8QZF0"/>
<dbReference type="KEGG" id="ipa:Isop_0482"/>
<organism evidence="1 2">
    <name type="scientific">Isosphaera pallida (strain ATCC 43644 / DSM 9630 / IS1B)</name>
    <dbReference type="NCBI Taxonomy" id="575540"/>
    <lineage>
        <taxon>Bacteria</taxon>
        <taxon>Pseudomonadati</taxon>
        <taxon>Planctomycetota</taxon>
        <taxon>Planctomycetia</taxon>
        <taxon>Isosphaerales</taxon>
        <taxon>Isosphaeraceae</taxon>
        <taxon>Isosphaera</taxon>
    </lineage>
</organism>